<keyword evidence="6" id="KW-1185">Reference proteome</keyword>
<feature type="transmembrane region" description="Helical" evidence="4">
    <location>
        <begin position="413"/>
        <end position="431"/>
    </location>
</feature>
<feature type="region of interest" description="Disordered" evidence="3">
    <location>
        <begin position="628"/>
        <end position="668"/>
    </location>
</feature>
<dbReference type="InterPro" id="IPR050327">
    <property type="entry name" value="Proton-linked_MCT"/>
</dbReference>
<evidence type="ECO:0000256" key="1">
    <source>
        <dbReference type="ARBA" id="ARBA00004141"/>
    </source>
</evidence>
<feature type="transmembrane region" description="Helical" evidence="4">
    <location>
        <begin position="235"/>
        <end position="258"/>
    </location>
</feature>
<feature type="transmembrane region" description="Helical" evidence="4">
    <location>
        <begin position="194"/>
        <end position="215"/>
    </location>
</feature>
<comment type="subcellular location">
    <subcellularLocation>
        <location evidence="1">Membrane</location>
        <topology evidence="1">Multi-pass membrane protein</topology>
    </subcellularLocation>
</comment>
<feature type="transmembrane region" description="Helical" evidence="4">
    <location>
        <begin position="296"/>
        <end position="318"/>
    </location>
</feature>
<name>A0A9W7SNH6_9PEZI</name>
<dbReference type="PANTHER" id="PTHR11360">
    <property type="entry name" value="MONOCARBOXYLATE TRANSPORTER"/>
    <property type="match status" value="1"/>
</dbReference>
<dbReference type="InterPro" id="IPR036259">
    <property type="entry name" value="MFS_trans_sf"/>
</dbReference>
<evidence type="ECO:0000256" key="3">
    <source>
        <dbReference type="SAM" id="MobiDB-lite"/>
    </source>
</evidence>
<organism evidence="5 6">
    <name type="scientific">Teratosphaeria destructans</name>
    <dbReference type="NCBI Taxonomy" id="418781"/>
    <lineage>
        <taxon>Eukaryota</taxon>
        <taxon>Fungi</taxon>
        <taxon>Dikarya</taxon>
        <taxon>Ascomycota</taxon>
        <taxon>Pezizomycotina</taxon>
        <taxon>Dothideomycetes</taxon>
        <taxon>Dothideomycetidae</taxon>
        <taxon>Mycosphaerellales</taxon>
        <taxon>Teratosphaeriaceae</taxon>
        <taxon>Teratosphaeria</taxon>
    </lineage>
</organism>
<reference evidence="5 6" key="1">
    <citation type="journal article" date="2018" name="IMA Fungus">
        <title>IMA Genome-F 10: Nine draft genome sequences of Claviceps purpurea s.lat., including C. arundinis, C. humidiphila, and C. cf. spartinae, pseudomolecules for the pitch canker pathogen Fusarium circinatum, draft genome of Davidsoniella eucalypti, Grosmannia galeiformis, Quambalaria eucalypti, and Teratosphaeria destructans.</title>
        <authorList>
            <person name="Wingfield B.D."/>
            <person name="Liu M."/>
            <person name="Nguyen H.D."/>
            <person name="Lane F.A."/>
            <person name="Morgan S.W."/>
            <person name="De Vos L."/>
            <person name="Wilken P.M."/>
            <person name="Duong T.A."/>
            <person name="Aylward J."/>
            <person name="Coetzee M.P."/>
            <person name="Dadej K."/>
            <person name="De Beer Z.W."/>
            <person name="Findlay W."/>
            <person name="Havenga M."/>
            <person name="Kolarik M."/>
            <person name="Menzies J.G."/>
            <person name="Naidoo K."/>
            <person name="Pochopski O."/>
            <person name="Shoukouhi P."/>
            <person name="Santana Q.C."/>
            <person name="Seifert K.A."/>
            <person name="Soal N."/>
            <person name="Steenkamp E.T."/>
            <person name="Tatham C.T."/>
            <person name="van der Nest M.A."/>
            <person name="Wingfield M.J."/>
        </authorList>
    </citation>
    <scope>NUCLEOTIDE SEQUENCE [LARGE SCALE GENOMIC DNA]</scope>
    <source>
        <strain evidence="5">CMW44962</strain>
    </source>
</reference>
<sequence>PFLRPIVNLDRTPHHHPFDLAVDLCVIIDTPVSFWRLRGWPMVSLIAAAEGSTPIIVLSRKSRTVVREPPSGNQRQVCCFTLMTASLGDPPSVTRPIACFLIASGTLHRTRQRYRIDGSRPSLDEKDLSEKPSLQLSRSSTMMAGRIDNAQPPRPDPIRQQSLRSDQDAMGCIAGVQDTAVEDLEPNWPKEVKAWVALFAGFLLMFNSWGIVNAYGTYSSYYMQELLGKDTDILLLNLIGSTQSFMVLLLSAPVGRFLDAGHHKLLIAVGSVIVVLGSFLLSVVNGKAQPGQGNYGLIWLTQGFITGLGMSCFFVTSSQVAATWFRKRRSFAVGVVASGASISGLVYPVMFRLLNESVGFNNAQRYVSSLTAATCIVMWFAANPNPQHETRHQDNWFDISVYWDNQAFRNTSFCWLTAAISFMFFGFYAVFFELEEWAVNVGVGYRGHRHPAPDDASTLTGALQTWALLGIMNASSTVGRVGGAYASDKLKRFGIGALHIHTVVLTVASILLFAFWTTADTVSAAIAFVVCFGAFSGAVIGLPPASVAYILELDHGQSRLGQWTGMMYSCAALPALTGPLIAGHLITKYGNHFITVQMWTGACLALAAVCMGVACLCRHRRWVAKGMPGYQPRKSEEPRKGISATSSERQTPSASQHNISAAEKTIGS</sequence>
<gene>
    <name evidence="5" type="ORF">Tdes44962_MAKER03919</name>
</gene>
<feature type="transmembrane region" description="Helical" evidence="4">
    <location>
        <begin position="265"/>
        <end position="284"/>
    </location>
</feature>
<feature type="transmembrane region" description="Helical" evidence="4">
    <location>
        <begin position="563"/>
        <end position="586"/>
    </location>
</feature>
<feature type="compositionally biased region" description="Basic and acidic residues" evidence="3">
    <location>
        <begin position="116"/>
        <end position="130"/>
    </location>
</feature>
<feature type="transmembrane region" description="Helical" evidence="4">
    <location>
        <begin position="598"/>
        <end position="617"/>
    </location>
</feature>
<dbReference type="Gene3D" id="1.20.1250.20">
    <property type="entry name" value="MFS general substrate transporter like domains"/>
    <property type="match status" value="1"/>
</dbReference>
<proteinExistence type="inferred from homology"/>
<feature type="transmembrane region" description="Helical" evidence="4">
    <location>
        <begin position="463"/>
        <end position="481"/>
    </location>
</feature>
<feature type="transmembrane region" description="Helical" evidence="4">
    <location>
        <begin position="330"/>
        <end position="351"/>
    </location>
</feature>
<dbReference type="PANTHER" id="PTHR11360:SF234">
    <property type="entry name" value="MFS-TYPE TRANSPORTER DBAD-RELATED"/>
    <property type="match status" value="1"/>
</dbReference>
<feature type="transmembrane region" description="Helical" evidence="4">
    <location>
        <begin position="493"/>
        <end position="516"/>
    </location>
</feature>
<dbReference type="Proteomes" id="UP001138500">
    <property type="component" value="Unassembled WGS sequence"/>
</dbReference>
<dbReference type="AlphaFoldDB" id="A0A9W7SNH6"/>
<dbReference type="GO" id="GO:0016020">
    <property type="term" value="C:membrane"/>
    <property type="evidence" value="ECO:0007669"/>
    <property type="project" value="UniProtKB-SubCell"/>
</dbReference>
<feature type="region of interest" description="Disordered" evidence="3">
    <location>
        <begin position="116"/>
        <end position="135"/>
    </location>
</feature>
<dbReference type="OrthoDB" id="6509908at2759"/>
<feature type="compositionally biased region" description="Polar residues" evidence="3">
    <location>
        <begin position="643"/>
        <end position="659"/>
    </location>
</feature>
<dbReference type="EMBL" id="RIBY02002067">
    <property type="protein sequence ID" value="KAH9825845.1"/>
    <property type="molecule type" value="Genomic_DNA"/>
</dbReference>
<evidence type="ECO:0000256" key="4">
    <source>
        <dbReference type="SAM" id="Phobius"/>
    </source>
</evidence>
<protein>
    <submittedName>
        <fullName evidence="5">MFS general substrate transporter</fullName>
    </submittedName>
</protein>
<feature type="non-terminal residue" evidence="5">
    <location>
        <position position="1"/>
    </location>
</feature>
<reference evidence="5 6" key="2">
    <citation type="journal article" date="2021" name="Curr. Genet.">
        <title>Genetic response to nitrogen starvation in the aggressive Eucalyptus foliar pathogen Teratosphaeria destructans.</title>
        <authorList>
            <person name="Havenga M."/>
            <person name="Wingfield B.D."/>
            <person name="Wingfield M.J."/>
            <person name="Dreyer L.L."/>
            <person name="Roets F."/>
            <person name="Aylward J."/>
        </authorList>
    </citation>
    <scope>NUCLEOTIDE SEQUENCE [LARGE SCALE GENOMIC DNA]</scope>
    <source>
        <strain evidence="5">CMW44962</strain>
    </source>
</reference>
<comment type="caution">
    <text evidence="5">The sequence shown here is derived from an EMBL/GenBank/DDBJ whole genome shotgun (WGS) entry which is preliminary data.</text>
</comment>
<accession>A0A9W7SNH6</accession>
<comment type="similarity">
    <text evidence="2">Belongs to the major facilitator superfamily. Monocarboxylate porter (TC 2.A.1.13) family.</text>
</comment>
<dbReference type="GO" id="GO:0022857">
    <property type="term" value="F:transmembrane transporter activity"/>
    <property type="evidence" value="ECO:0007669"/>
    <property type="project" value="InterPro"/>
</dbReference>
<keyword evidence="4" id="KW-0472">Membrane</keyword>
<dbReference type="SUPFAM" id="SSF103473">
    <property type="entry name" value="MFS general substrate transporter"/>
    <property type="match status" value="1"/>
</dbReference>
<keyword evidence="4" id="KW-1133">Transmembrane helix</keyword>
<dbReference type="Pfam" id="PF07690">
    <property type="entry name" value="MFS_1"/>
    <property type="match status" value="1"/>
</dbReference>
<dbReference type="InterPro" id="IPR011701">
    <property type="entry name" value="MFS"/>
</dbReference>
<evidence type="ECO:0000313" key="5">
    <source>
        <dbReference type="EMBL" id="KAH9825845.1"/>
    </source>
</evidence>
<keyword evidence="4" id="KW-0812">Transmembrane</keyword>
<feature type="transmembrane region" description="Helical" evidence="4">
    <location>
        <begin position="522"/>
        <end position="551"/>
    </location>
</feature>
<evidence type="ECO:0000313" key="6">
    <source>
        <dbReference type="Proteomes" id="UP001138500"/>
    </source>
</evidence>
<evidence type="ECO:0000256" key="2">
    <source>
        <dbReference type="ARBA" id="ARBA00006727"/>
    </source>
</evidence>